<evidence type="ECO:0000313" key="2">
    <source>
        <dbReference type="EMBL" id="KAJ9592397.1"/>
    </source>
</evidence>
<reference evidence="2" key="1">
    <citation type="journal article" date="2023" name="IScience">
        <title>Live-bearing cockroach genome reveals convergent evolutionary mechanisms linked to viviparity in insects and beyond.</title>
        <authorList>
            <person name="Fouks B."/>
            <person name="Harrison M.C."/>
            <person name="Mikhailova A.A."/>
            <person name="Marchal E."/>
            <person name="English S."/>
            <person name="Carruthers M."/>
            <person name="Jennings E.C."/>
            <person name="Chiamaka E.L."/>
            <person name="Frigard R.A."/>
            <person name="Pippel M."/>
            <person name="Attardo G.M."/>
            <person name="Benoit J.B."/>
            <person name="Bornberg-Bauer E."/>
            <person name="Tobe S.S."/>
        </authorList>
    </citation>
    <scope>NUCLEOTIDE SEQUENCE</scope>
    <source>
        <strain evidence="2">Stay&amp;Tobe</strain>
    </source>
</reference>
<protein>
    <submittedName>
        <fullName evidence="2">Uncharacterized protein</fullName>
    </submittedName>
</protein>
<organism evidence="2 3">
    <name type="scientific">Diploptera punctata</name>
    <name type="common">Pacific beetle cockroach</name>
    <dbReference type="NCBI Taxonomy" id="6984"/>
    <lineage>
        <taxon>Eukaryota</taxon>
        <taxon>Metazoa</taxon>
        <taxon>Ecdysozoa</taxon>
        <taxon>Arthropoda</taxon>
        <taxon>Hexapoda</taxon>
        <taxon>Insecta</taxon>
        <taxon>Pterygota</taxon>
        <taxon>Neoptera</taxon>
        <taxon>Polyneoptera</taxon>
        <taxon>Dictyoptera</taxon>
        <taxon>Blattodea</taxon>
        <taxon>Blaberoidea</taxon>
        <taxon>Blaberidae</taxon>
        <taxon>Diplopterinae</taxon>
        <taxon>Diploptera</taxon>
    </lineage>
</organism>
<reference evidence="2" key="2">
    <citation type="submission" date="2023-05" db="EMBL/GenBank/DDBJ databases">
        <authorList>
            <person name="Fouks B."/>
        </authorList>
    </citation>
    <scope>NUCLEOTIDE SEQUENCE</scope>
    <source>
        <strain evidence="2">Stay&amp;Tobe</strain>
        <tissue evidence="2">Testes</tissue>
    </source>
</reference>
<comment type="caution">
    <text evidence="2">The sequence shown here is derived from an EMBL/GenBank/DDBJ whole genome shotgun (WGS) entry which is preliminary data.</text>
</comment>
<evidence type="ECO:0000256" key="1">
    <source>
        <dbReference type="SAM" id="MobiDB-lite"/>
    </source>
</evidence>
<feature type="compositionally biased region" description="Polar residues" evidence="1">
    <location>
        <begin position="35"/>
        <end position="46"/>
    </location>
</feature>
<dbReference type="AlphaFoldDB" id="A0AAD8A600"/>
<proteinExistence type="predicted"/>
<dbReference type="Proteomes" id="UP001233999">
    <property type="component" value="Unassembled WGS sequence"/>
</dbReference>
<feature type="region of interest" description="Disordered" evidence="1">
    <location>
        <begin position="1"/>
        <end position="60"/>
    </location>
</feature>
<evidence type="ECO:0000313" key="3">
    <source>
        <dbReference type="Proteomes" id="UP001233999"/>
    </source>
</evidence>
<name>A0AAD8A600_DIPPU</name>
<accession>A0AAD8A600</accession>
<dbReference type="EMBL" id="JASPKZ010003836">
    <property type="protein sequence ID" value="KAJ9592397.1"/>
    <property type="molecule type" value="Genomic_DNA"/>
</dbReference>
<keyword evidence="3" id="KW-1185">Reference proteome</keyword>
<gene>
    <name evidence="2" type="ORF">L9F63_015917</name>
</gene>
<feature type="compositionally biased region" description="Acidic residues" evidence="1">
    <location>
        <begin position="20"/>
        <end position="34"/>
    </location>
</feature>
<sequence>MKFLVGQDEPSTSQNTIRIEDDDMEAENDIDDAESNGTINTSTINRKNGPPKKKARKLDESGELISITRKHLQEPENYFDKIASAWAVELQKMNPQQQIFAKKAINDILFEGQMGTLHRDSVQINSF</sequence>
<feature type="non-terminal residue" evidence="2">
    <location>
        <position position="1"/>
    </location>
</feature>